<evidence type="ECO:0000259" key="2">
    <source>
        <dbReference type="Pfam" id="PF14529"/>
    </source>
</evidence>
<evidence type="ECO:0000313" key="5">
    <source>
        <dbReference type="Proteomes" id="UP000015101"/>
    </source>
</evidence>
<evidence type="ECO:0000313" key="3">
    <source>
        <dbReference type="EMBL" id="ESO12020.1"/>
    </source>
</evidence>
<dbReference type="InterPro" id="IPR036691">
    <property type="entry name" value="Endo/exonu/phosph_ase_sf"/>
</dbReference>
<dbReference type="PANTHER" id="PTHR33776">
    <property type="entry name" value="ENDO/EXONUCLEASE/PHOSPHATASE DOMAIN-CONTAINING PROTEIN"/>
    <property type="match status" value="1"/>
</dbReference>
<dbReference type="InParanoid" id="T1EMR7"/>
<proteinExistence type="predicted"/>
<dbReference type="HOGENOM" id="CLU_1166948_0_0_1"/>
<evidence type="ECO:0000313" key="4">
    <source>
        <dbReference type="EnsemblMetazoa" id="HelroP158419"/>
    </source>
</evidence>
<dbReference type="EMBL" id="KB095811">
    <property type="protein sequence ID" value="ESO12020.1"/>
    <property type="molecule type" value="Genomic_DNA"/>
</dbReference>
<dbReference type="KEGG" id="hro:HELRODRAFT_158419"/>
<organism evidence="4 5">
    <name type="scientific">Helobdella robusta</name>
    <name type="common">Californian leech</name>
    <dbReference type="NCBI Taxonomy" id="6412"/>
    <lineage>
        <taxon>Eukaryota</taxon>
        <taxon>Metazoa</taxon>
        <taxon>Spiralia</taxon>
        <taxon>Lophotrochozoa</taxon>
        <taxon>Annelida</taxon>
        <taxon>Clitellata</taxon>
        <taxon>Hirudinea</taxon>
        <taxon>Rhynchobdellida</taxon>
        <taxon>Glossiphoniidae</taxon>
        <taxon>Helobdella</taxon>
    </lineage>
</organism>
<dbReference type="InterPro" id="IPR005135">
    <property type="entry name" value="Endo/exonuclease/phosphatase"/>
</dbReference>
<name>T1EMR7_HELRO</name>
<evidence type="ECO:0000256" key="1">
    <source>
        <dbReference type="SAM" id="MobiDB-lite"/>
    </source>
</evidence>
<dbReference type="AlphaFoldDB" id="T1EMR7"/>
<protein>
    <recommendedName>
        <fullName evidence="2">Endonuclease/exonuclease/phosphatase domain-containing protein</fullName>
    </recommendedName>
</protein>
<gene>
    <name evidence="4" type="primary">20197867</name>
    <name evidence="3" type="ORF">HELRODRAFT_158419</name>
</gene>
<dbReference type="PANTHER" id="PTHR33776:SF3">
    <property type="entry name" value="PHD-TYPE DOMAIN-CONTAINING PROTEIN"/>
    <property type="match status" value="1"/>
</dbReference>
<dbReference type="GeneID" id="20197867"/>
<dbReference type="Pfam" id="PF14529">
    <property type="entry name" value="Exo_endo_phos_2"/>
    <property type="match status" value="1"/>
</dbReference>
<feature type="domain" description="Endonuclease/exonuclease/phosphatase" evidence="2">
    <location>
        <begin position="130"/>
        <end position="227"/>
    </location>
</feature>
<dbReference type="OrthoDB" id="10072198at2759"/>
<feature type="compositionally biased region" description="Acidic residues" evidence="1">
    <location>
        <begin position="20"/>
        <end position="31"/>
    </location>
</feature>
<dbReference type="CTD" id="20197867"/>
<dbReference type="SUPFAM" id="SSF56219">
    <property type="entry name" value="DNase I-like"/>
    <property type="match status" value="1"/>
</dbReference>
<sequence length="238" mass="26214">MADREIQNLTIIRVSEEIDENDSIGSDDNDDIGAGKSNGNNNGYGVPHNRTLPCLQSASKSPGRVRTVVDKGQPHNAYTVSRKFVYEDLCATRCAKKCYSFKCIELPRIITFEALAIKLQISNINIVCLTVYRPGSVSPTLFFAELVSVLEVIELIENNIILAGDINVHMEKHNDRHAAALSDVFEHFNLINRTCDTTHEKGGILDLTVTSGSFPAKIEVFLHSHFSDNFFASGASIG</sequence>
<dbReference type="EMBL" id="AMQM01000030">
    <property type="status" value="NOT_ANNOTATED_CDS"/>
    <property type="molecule type" value="Genomic_DNA"/>
</dbReference>
<reference evidence="4" key="3">
    <citation type="submission" date="2015-06" db="UniProtKB">
        <authorList>
            <consortium name="EnsemblMetazoa"/>
        </authorList>
    </citation>
    <scope>IDENTIFICATION</scope>
</reference>
<dbReference type="RefSeq" id="XP_009008740.1">
    <property type="nucleotide sequence ID" value="XM_009010492.1"/>
</dbReference>
<dbReference type="Gene3D" id="3.60.10.10">
    <property type="entry name" value="Endonuclease/exonuclease/phosphatase"/>
    <property type="match status" value="1"/>
</dbReference>
<keyword evidence="5" id="KW-1185">Reference proteome</keyword>
<reference evidence="5" key="1">
    <citation type="submission" date="2012-12" db="EMBL/GenBank/DDBJ databases">
        <authorList>
            <person name="Hellsten U."/>
            <person name="Grimwood J."/>
            <person name="Chapman J.A."/>
            <person name="Shapiro H."/>
            <person name="Aerts A."/>
            <person name="Otillar R.P."/>
            <person name="Terry A.Y."/>
            <person name="Boore J.L."/>
            <person name="Simakov O."/>
            <person name="Marletaz F."/>
            <person name="Cho S.-J."/>
            <person name="Edsinger-Gonzales E."/>
            <person name="Havlak P."/>
            <person name="Kuo D.-H."/>
            <person name="Larsson T."/>
            <person name="Lv J."/>
            <person name="Arendt D."/>
            <person name="Savage R."/>
            <person name="Osoegawa K."/>
            <person name="de Jong P."/>
            <person name="Lindberg D.R."/>
            <person name="Seaver E.C."/>
            <person name="Weisblat D.A."/>
            <person name="Putnam N.H."/>
            <person name="Grigoriev I.V."/>
            <person name="Rokhsar D.S."/>
        </authorList>
    </citation>
    <scope>NUCLEOTIDE SEQUENCE</scope>
</reference>
<reference evidence="3 5" key="2">
    <citation type="journal article" date="2013" name="Nature">
        <title>Insights into bilaterian evolution from three spiralian genomes.</title>
        <authorList>
            <person name="Simakov O."/>
            <person name="Marletaz F."/>
            <person name="Cho S.J."/>
            <person name="Edsinger-Gonzales E."/>
            <person name="Havlak P."/>
            <person name="Hellsten U."/>
            <person name="Kuo D.H."/>
            <person name="Larsson T."/>
            <person name="Lv J."/>
            <person name="Arendt D."/>
            <person name="Savage R."/>
            <person name="Osoegawa K."/>
            <person name="de Jong P."/>
            <person name="Grimwood J."/>
            <person name="Chapman J.A."/>
            <person name="Shapiro H."/>
            <person name="Aerts A."/>
            <person name="Otillar R.P."/>
            <person name="Terry A.Y."/>
            <person name="Boore J.L."/>
            <person name="Grigoriev I.V."/>
            <person name="Lindberg D.R."/>
            <person name="Seaver E.C."/>
            <person name="Weisblat D.A."/>
            <person name="Putnam N.H."/>
            <person name="Rokhsar D.S."/>
        </authorList>
    </citation>
    <scope>NUCLEOTIDE SEQUENCE</scope>
</reference>
<dbReference type="GO" id="GO:0003824">
    <property type="term" value="F:catalytic activity"/>
    <property type="evidence" value="ECO:0007669"/>
    <property type="project" value="InterPro"/>
</dbReference>
<dbReference type="EnsemblMetazoa" id="HelroT158419">
    <property type="protein sequence ID" value="HelroP158419"/>
    <property type="gene ID" value="HelroG158419"/>
</dbReference>
<dbReference type="Proteomes" id="UP000015101">
    <property type="component" value="Unassembled WGS sequence"/>
</dbReference>
<accession>T1EMR7</accession>
<feature type="region of interest" description="Disordered" evidence="1">
    <location>
        <begin position="20"/>
        <end position="44"/>
    </location>
</feature>